<name>A0A934M547_9CLOT</name>
<evidence type="ECO:0000313" key="2">
    <source>
        <dbReference type="Proteomes" id="UP000622687"/>
    </source>
</evidence>
<reference evidence="1" key="1">
    <citation type="submission" date="2020-12" db="EMBL/GenBank/DDBJ databases">
        <title>Clostridium thailandense sp. nov., a novel acetogenic bacterium isolated from peat land soil in Thailand.</title>
        <authorList>
            <person name="Chaikitkaew S."/>
            <person name="Birkeland N.K."/>
        </authorList>
    </citation>
    <scope>NUCLEOTIDE SEQUENCE</scope>
    <source>
        <strain evidence="1">DSM 17425</strain>
    </source>
</reference>
<sequence length="144" mass="16699">MKKDQLFMVSSTDIDMTLEIDSVCLQQIIAKSKLTQFIYSYSEISSELINLNNRKDIIEYIETVLNNNLKRKIINTSLSKTRLGEKAPKKTLDFETSKNFSSFDTMLAVRNFQKKNHMSSCGKMDMQIFNKLNSSELNHVEETR</sequence>
<organism evidence="1 2">
    <name type="scientific">Clostridium aciditolerans</name>
    <dbReference type="NCBI Taxonomy" id="339861"/>
    <lineage>
        <taxon>Bacteria</taxon>
        <taxon>Bacillati</taxon>
        <taxon>Bacillota</taxon>
        <taxon>Clostridia</taxon>
        <taxon>Eubacteriales</taxon>
        <taxon>Clostridiaceae</taxon>
        <taxon>Clostridium</taxon>
    </lineage>
</organism>
<evidence type="ECO:0008006" key="3">
    <source>
        <dbReference type="Google" id="ProtNLM"/>
    </source>
</evidence>
<dbReference type="AlphaFoldDB" id="A0A934M547"/>
<dbReference type="EMBL" id="JAEEGB010000033">
    <property type="protein sequence ID" value="MBI6874710.1"/>
    <property type="molecule type" value="Genomic_DNA"/>
</dbReference>
<gene>
    <name evidence="1" type="ORF">I6U51_18745</name>
</gene>
<keyword evidence="2" id="KW-1185">Reference proteome</keyword>
<comment type="caution">
    <text evidence="1">The sequence shown here is derived from an EMBL/GenBank/DDBJ whole genome shotgun (WGS) entry which is preliminary data.</text>
</comment>
<evidence type="ECO:0000313" key="1">
    <source>
        <dbReference type="EMBL" id="MBI6874710.1"/>
    </source>
</evidence>
<accession>A0A934M547</accession>
<dbReference type="Proteomes" id="UP000622687">
    <property type="component" value="Unassembled WGS sequence"/>
</dbReference>
<dbReference type="RefSeq" id="WP_211144091.1">
    <property type="nucleotide sequence ID" value="NZ_JAEEGB010000033.1"/>
</dbReference>
<proteinExistence type="predicted"/>
<protein>
    <recommendedName>
        <fullName evidence="3">Peptidoglycan binding-like domain-containing protein</fullName>
    </recommendedName>
</protein>